<dbReference type="AlphaFoldDB" id="A0A8N4IF66"/>
<proteinExistence type="predicted"/>
<dbReference type="OrthoDB" id="5575at2759"/>
<dbReference type="Gene3D" id="3.40.50.300">
    <property type="entry name" value="P-loop containing nucleotide triphosphate hydrolases"/>
    <property type="match status" value="1"/>
</dbReference>
<sequence>MNQKGKKWPFFPPSCSSSPSSHPQKFYALLLIFSKKCSVFSSFFFIVRRAKIGKPALVFVPTRRHSRLIALDLCFCSGADRMEKPFFLPDSETGMNTCLQVLAISIRELQQNCSFSGRMQICVASSSMCWGMPFPAHLVVVRGTQFCDGRANAQLLILAIQMLICCE</sequence>
<dbReference type="RefSeq" id="XP_029122040.1">
    <property type="nucleotide sequence ID" value="XM_029266207.1"/>
</dbReference>
<keyword evidence="1" id="KW-1185">Reference proteome</keyword>
<name>A0A8N4IF66_ELAGV</name>
<reference evidence="2" key="1">
    <citation type="submission" date="2025-08" db="UniProtKB">
        <authorList>
            <consortium name="RefSeq"/>
        </authorList>
    </citation>
    <scope>IDENTIFICATION</scope>
</reference>
<dbReference type="GeneID" id="105050592"/>
<accession>A0A8N4IF66</accession>
<dbReference type="Proteomes" id="UP000504607">
    <property type="component" value="Chromosome 8"/>
</dbReference>
<protein>
    <submittedName>
        <fullName evidence="2">DExH-box ATP-dependent RNA helicase DExH13-like isoform X1</fullName>
    </submittedName>
</protein>
<gene>
    <name evidence="2" type="primary">LOC105050592</name>
</gene>
<evidence type="ECO:0000313" key="1">
    <source>
        <dbReference type="Proteomes" id="UP000504607"/>
    </source>
</evidence>
<dbReference type="SUPFAM" id="SSF52540">
    <property type="entry name" value="P-loop containing nucleoside triphosphate hydrolases"/>
    <property type="match status" value="1"/>
</dbReference>
<dbReference type="InterPro" id="IPR027417">
    <property type="entry name" value="P-loop_NTPase"/>
</dbReference>
<organism evidence="1 2">
    <name type="scientific">Elaeis guineensis var. tenera</name>
    <name type="common">Oil palm</name>
    <dbReference type="NCBI Taxonomy" id="51953"/>
    <lineage>
        <taxon>Eukaryota</taxon>
        <taxon>Viridiplantae</taxon>
        <taxon>Streptophyta</taxon>
        <taxon>Embryophyta</taxon>
        <taxon>Tracheophyta</taxon>
        <taxon>Spermatophyta</taxon>
        <taxon>Magnoliopsida</taxon>
        <taxon>Liliopsida</taxon>
        <taxon>Arecaceae</taxon>
        <taxon>Arecoideae</taxon>
        <taxon>Cocoseae</taxon>
        <taxon>Elaeidinae</taxon>
        <taxon>Elaeis</taxon>
    </lineage>
</organism>
<dbReference type="RefSeq" id="XP_073098619.1">
    <property type="nucleotide sequence ID" value="XM_073242518.1"/>
</dbReference>
<evidence type="ECO:0000313" key="2">
    <source>
        <dbReference type="RefSeq" id="XP_029122040.1"/>
    </source>
</evidence>